<dbReference type="OrthoDB" id="3168445at2759"/>
<feature type="region of interest" description="Disordered" evidence="1">
    <location>
        <begin position="230"/>
        <end position="313"/>
    </location>
</feature>
<evidence type="ECO:0000313" key="3">
    <source>
        <dbReference type="Proteomes" id="UP000613580"/>
    </source>
</evidence>
<accession>A0A8H6WIA7</accession>
<feature type="compositionally biased region" description="Polar residues" evidence="1">
    <location>
        <begin position="69"/>
        <end position="81"/>
    </location>
</feature>
<dbReference type="AlphaFoldDB" id="A0A8H6WIA7"/>
<feature type="compositionally biased region" description="Low complexity" evidence="1">
    <location>
        <begin position="121"/>
        <end position="136"/>
    </location>
</feature>
<comment type="caution">
    <text evidence="2">The sequence shown here is derived from an EMBL/GenBank/DDBJ whole genome shotgun (WGS) entry which is preliminary data.</text>
</comment>
<proteinExistence type="predicted"/>
<sequence>MTDAELQVPIRPFTSRAESNKSVRSFNSRNGASGANSNPPSISGESGKSAFGKRVKATPRSPPMLVNASRASENINPQQDTGAKGTPRASRPQTAPIQPTLSSASDSSGNMFRRLTKKFKPTNAASSSPVPAASNPRTSMDNARAAALRARGLLPALPLSVQEAQQDSRIAVVASPEPDMEPGGSGLVRRPTEASRIKEQWEAKNKDAKEEQAEREAGVKTRLTEFRFGGNSPVSESFVGAGGLGTVAEVDTPPEDDKGYDSFSGKVPKAPPPTLSLSRGRNLSPPLLQPWSDDLPLDPTPLPLPGSPADSNSLQLPSLISAFATDAGLTPVTPGFALEDDATPRELSPPRGGGLGFDGSASESGESLAVPSLALDSGSESATTLASTAESSNVGRMRSVKAKRNSVLEEREHHAIQVIVETPFERSTSPETDVTAKQPSPAATPTTSLRAPQRRGTAPVAGGVRKSILGSIRRTVGLGRANSSATKSRLGVAPPSALATSHASMSPTQPSALASQQQQQRKHERRTSINPTMHNTGSIMSETNRIEDEETRRMTELAFM</sequence>
<feature type="compositionally biased region" description="Polar residues" evidence="1">
    <location>
        <begin position="425"/>
        <end position="450"/>
    </location>
</feature>
<feature type="region of interest" description="Disordered" evidence="1">
    <location>
        <begin position="424"/>
        <end position="466"/>
    </location>
</feature>
<evidence type="ECO:0000256" key="1">
    <source>
        <dbReference type="SAM" id="MobiDB-lite"/>
    </source>
</evidence>
<feature type="compositionally biased region" description="Low complexity" evidence="1">
    <location>
        <begin position="377"/>
        <end position="392"/>
    </location>
</feature>
<keyword evidence="3" id="KW-1185">Reference proteome</keyword>
<feature type="region of interest" description="Disordered" evidence="1">
    <location>
        <begin position="1"/>
        <end position="144"/>
    </location>
</feature>
<reference evidence="2" key="1">
    <citation type="submission" date="2020-05" db="EMBL/GenBank/DDBJ databases">
        <title>Mycena genomes resolve the evolution of fungal bioluminescence.</title>
        <authorList>
            <person name="Tsai I.J."/>
        </authorList>
    </citation>
    <scope>NUCLEOTIDE SEQUENCE</scope>
    <source>
        <strain evidence="2">110903Hualien_Pintung</strain>
    </source>
</reference>
<feature type="compositionally biased region" description="Low complexity" evidence="1">
    <location>
        <begin position="25"/>
        <end position="38"/>
    </location>
</feature>
<feature type="region of interest" description="Disordered" evidence="1">
    <location>
        <begin position="334"/>
        <end position="398"/>
    </location>
</feature>
<feature type="compositionally biased region" description="Polar residues" evidence="1">
    <location>
        <begin position="498"/>
        <end position="515"/>
    </location>
</feature>
<gene>
    <name evidence="2" type="ORF">HMN09_00485300</name>
</gene>
<dbReference type="EMBL" id="JACAZE010000006">
    <property type="protein sequence ID" value="KAF7313299.1"/>
    <property type="molecule type" value="Genomic_DNA"/>
</dbReference>
<feature type="compositionally biased region" description="Basic and acidic residues" evidence="1">
    <location>
        <begin position="190"/>
        <end position="218"/>
    </location>
</feature>
<name>A0A8H6WIA7_MYCCL</name>
<evidence type="ECO:0000313" key="2">
    <source>
        <dbReference type="EMBL" id="KAF7313299.1"/>
    </source>
</evidence>
<dbReference type="Proteomes" id="UP000613580">
    <property type="component" value="Unassembled WGS sequence"/>
</dbReference>
<feature type="region of interest" description="Disordered" evidence="1">
    <location>
        <begin position="172"/>
        <end position="218"/>
    </location>
</feature>
<feature type="region of interest" description="Disordered" evidence="1">
    <location>
        <begin position="480"/>
        <end position="551"/>
    </location>
</feature>
<organism evidence="2 3">
    <name type="scientific">Mycena chlorophos</name>
    <name type="common">Agaric fungus</name>
    <name type="synonym">Agaricus chlorophos</name>
    <dbReference type="NCBI Taxonomy" id="658473"/>
    <lineage>
        <taxon>Eukaryota</taxon>
        <taxon>Fungi</taxon>
        <taxon>Dikarya</taxon>
        <taxon>Basidiomycota</taxon>
        <taxon>Agaricomycotina</taxon>
        <taxon>Agaricomycetes</taxon>
        <taxon>Agaricomycetidae</taxon>
        <taxon>Agaricales</taxon>
        <taxon>Marasmiineae</taxon>
        <taxon>Mycenaceae</taxon>
        <taxon>Mycena</taxon>
    </lineage>
</organism>
<feature type="compositionally biased region" description="Polar residues" evidence="1">
    <location>
        <begin position="91"/>
        <end position="110"/>
    </location>
</feature>
<feature type="compositionally biased region" description="Polar residues" evidence="1">
    <location>
        <begin position="528"/>
        <end position="543"/>
    </location>
</feature>
<protein>
    <submittedName>
        <fullName evidence="2">Uncharacterized protein</fullName>
    </submittedName>
</protein>